<reference evidence="8" key="1">
    <citation type="submission" date="2008-02" db="EMBL/GenBank/DDBJ databases">
        <authorList>
            <consortium name="NIH - Xenopus Gene Collection (XGC) project"/>
        </authorList>
    </citation>
    <scope>NUCLEOTIDE SEQUENCE [LARGE SCALE MRNA]</scope>
    <source>
        <tissue evidence="8">Whole embryo</tissue>
    </source>
</reference>
<organism evidence="8">
    <name type="scientific">Xenopus tropicalis</name>
    <name type="common">Western clawed frog</name>
    <name type="synonym">Silurana tropicalis</name>
    <dbReference type="NCBI Taxonomy" id="8364"/>
    <lineage>
        <taxon>Eukaryota</taxon>
        <taxon>Metazoa</taxon>
        <taxon>Chordata</taxon>
        <taxon>Craniata</taxon>
        <taxon>Vertebrata</taxon>
        <taxon>Euteleostomi</taxon>
        <taxon>Amphibia</taxon>
        <taxon>Batrachia</taxon>
        <taxon>Anura</taxon>
        <taxon>Pipoidea</taxon>
        <taxon>Pipidae</taxon>
        <taxon>Xenopodinae</taxon>
        <taxon>Xenopus</taxon>
        <taxon>Silurana</taxon>
    </lineage>
</organism>
<dbReference type="Pfam" id="PF04182">
    <property type="entry name" value="B-block_TFIIIC"/>
    <property type="match status" value="1"/>
</dbReference>
<dbReference type="InterPro" id="IPR056428">
    <property type="entry name" value="WH_GTF3C1"/>
</dbReference>
<evidence type="ECO:0000256" key="4">
    <source>
        <dbReference type="ARBA" id="ARBA00023163"/>
    </source>
</evidence>
<keyword evidence="5" id="KW-0539">Nucleus</keyword>
<dbReference type="PANTHER" id="PTHR15180">
    <property type="entry name" value="GENERAL TRANSCRIPTION FACTOR 3C POLYPEPTIDE 1"/>
    <property type="match status" value="1"/>
</dbReference>
<keyword evidence="4" id="KW-0804">Transcription</keyword>
<dbReference type="GO" id="GO:0006384">
    <property type="term" value="P:transcription initiation at RNA polymerase III promoter"/>
    <property type="evidence" value="ECO:0007669"/>
    <property type="project" value="InterPro"/>
</dbReference>
<sequence>MEVLDAIVDEVALEGLDGITIPALWLRLQARVPPFPLLLDEATKEFIWQSLAVHPELEFYELPVERQPLVLSNRYEGIDCDPVVLKAKGGPCSEDIYPIHIISENKDGIQGSCQFFEERILVTDQLRMHTFTCEQVFERWGEKLLIVGSQALRLRALIGWEGDPTVLLPDCSYCILEKLGRSRWQGELQRDLQGSFKVDAGKIHYLRRALDRNGLITMQSHIIKLSNGTQQHSLLLLLKRFHIDRRNKYDMLSEKVSALLSECENQIETLINLREELGVHERIFKRL</sequence>
<proteinExistence type="evidence at transcript level"/>
<accession>B0JZW7</accession>
<name>B0JZW7_XENTR</name>
<evidence type="ECO:0000256" key="5">
    <source>
        <dbReference type="ARBA" id="ARBA00023242"/>
    </source>
</evidence>
<dbReference type="GO" id="GO:0005634">
    <property type="term" value="C:nucleus"/>
    <property type="evidence" value="ECO:0007669"/>
    <property type="project" value="UniProtKB-SubCell"/>
</dbReference>
<dbReference type="PANTHER" id="PTHR15180:SF1">
    <property type="entry name" value="GENERAL TRANSCRIPTION FACTOR 3C POLYPEPTIDE 1"/>
    <property type="match status" value="1"/>
</dbReference>
<dbReference type="AlphaFoldDB" id="B0JZW7"/>
<keyword evidence="3" id="KW-0238">DNA-binding</keyword>
<dbReference type="EMBL" id="BC159351">
    <property type="protein sequence ID" value="AAI59352.1"/>
    <property type="molecule type" value="mRNA"/>
</dbReference>
<evidence type="ECO:0000256" key="2">
    <source>
        <dbReference type="ARBA" id="ARBA00022553"/>
    </source>
</evidence>
<dbReference type="GO" id="GO:0000127">
    <property type="term" value="C:transcription factor TFIIIC complex"/>
    <property type="evidence" value="ECO:0007669"/>
    <property type="project" value="InterPro"/>
</dbReference>
<feature type="domain" description="B-block binding subunit of TFIIIC" evidence="6">
    <location>
        <begin position="170"/>
        <end position="244"/>
    </location>
</feature>
<dbReference type="HOGENOM" id="CLU_271804_0_0_1"/>
<evidence type="ECO:0000259" key="6">
    <source>
        <dbReference type="Pfam" id="PF04182"/>
    </source>
</evidence>
<feature type="domain" description="General transcription factor 3C polypeptide 1 winged-helix" evidence="7">
    <location>
        <begin position="3"/>
        <end position="61"/>
    </location>
</feature>
<evidence type="ECO:0000256" key="3">
    <source>
        <dbReference type="ARBA" id="ARBA00023125"/>
    </source>
</evidence>
<dbReference type="InterPro" id="IPR007309">
    <property type="entry name" value="TFIIIC_Bblock-bd"/>
</dbReference>
<keyword evidence="2" id="KW-0597">Phosphoprotein</keyword>
<dbReference type="Pfam" id="PF23704">
    <property type="entry name" value="WHD_GTF3C1_N"/>
    <property type="match status" value="1"/>
</dbReference>
<protein>
    <submittedName>
        <fullName evidence="8">Uncharacterized protein</fullName>
    </submittedName>
</protein>
<evidence type="ECO:0000259" key="7">
    <source>
        <dbReference type="Pfam" id="PF23704"/>
    </source>
</evidence>
<dbReference type="InterPro" id="IPR044210">
    <property type="entry name" value="Tfc3-like"/>
</dbReference>
<evidence type="ECO:0000313" key="8">
    <source>
        <dbReference type="EMBL" id="AAI59352.1"/>
    </source>
</evidence>
<dbReference type="GO" id="GO:0003677">
    <property type="term" value="F:DNA binding"/>
    <property type="evidence" value="ECO:0007669"/>
    <property type="project" value="UniProtKB-KW"/>
</dbReference>
<evidence type="ECO:0000256" key="1">
    <source>
        <dbReference type="ARBA" id="ARBA00004123"/>
    </source>
</evidence>
<comment type="subcellular location">
    <subcellularLocation>
        <location evidence="1">Nucleus</location>
    </subcellularLocation>
</comment>